<dbReference type="Gene3D" id="3.30.1310.20">
    <property type="entry name" value="PRTase-like"/>
    <property type="match status" value="1"/>
</dbReference>
<name>A0A2D3C5Q0_9EURY</name>
<dbReference type="GO" id="GO:0016740">
    <property type="term" value="F:transferase activity"/>
    <property type="evidence" value="ECO:0007669"/>
    <property type="project" value="UniProtKB-KW"/>
</dbReference>
<proteinExistence type="predicted"/>
<dbReference type="InterPro" id="IPR029057">
    <property type="entry name" value="PRTase-like"/>
</dbReference>
<organism evidence="2 3">
    <name type="scientific">Methanohalophilus portucalensis</name>
    <dbReference type="NCBI Taxonomy" id="39664"/>
    <lineage>
        <taxon>Archaea</taxon>
        <taxon>Methanobacteriati</taxon>
        <taxon>Methanobacteriota</taxon>
        <taxon>Stenosarchaea group</taxon>
        <taxon>Methanomicrobia</taxon>
        <taxon>Methanosarcinales</taxon>
        <taxon>Methanosarcinaceae</taxon>
        <taxon>Methanohalophilus</taxon>
    </lineage>
</organism>
<protein>
    <submittedName>
        <fullName evidence="2">Phosphoribosyl transferase</fullName>
    </submittedName>
</protein>
<reference evidence="3" key="1">
    <citation type="submission" date="2016-10" db="EMBL/GenBank/DDBJ databases">
        <authorList>
            <person name="L'haridon S."/>
            <person name="Corre E."/>
        </authorList>
    </citation>
    <scope>NUCLEOTIDE SEQUENCE [LARGE SCALE GENOMIC DNA]</scope>
    <source>
        <strain evidence="3">FDF-1T</strain>
    </source>
</reference>
<gene>
    <name evidence="2" type="ORF">BKM01_04215</name>
</gene>
<keyword evidence="2" id="KW-0808">Transferase</keyword>
<dbReference type="Pfam" id="PF00156">
    <property type="entry name" value="Pribosyltran"/>
    <property type="match status" value="1"/>
</dbReference>
<dbReference type="AlphaFoldDB" id="A0A2D3C5Q0"/>
<dbReference type="InterPro" id="IPR000836">
    <property type="entry name" value="PRTase_dom"/>
</dbReference>
<evidence type="ECO:0000313" key="2">
    <source>
        <dbReference type="EMBL" id="ATU08050.1"/>
    </source>
</evidence>
<feature type="domain" description="Phosphoribosyltransferase" evidence="1">
    <location>
        <begin position="4"/>
        <end position="164"/>
    </location>
</feature>
<dbReference type="Gene3D" id="3.40.50.2020">
    <property type="match status" value="1"/>
</dbReference>
<dbReference type="EMBL" id="CP017881">
    <property type="protein sequence ID" value="ATU08050.1"/>
    <property type="molecule type" value="Genomic_DNA"/>
</dbReference>
<dbReference type="Proteomes" id="UP000229678">
    <property type="component" value="Chromosome"/>
</dbReference>
<accession>A0A2D3C5Q0</accession>
<sequence>MMQIYKNRVDAGRKLAGELSEYANRKDVILLALPRGGVPVAYEIAKQLKVPMDIFLIRKLGVPGNEELAMGAIDSEDVRVLNQDIIRSFDISDRMIAKVAADERRELHRRERLYRGDRKRPEVKGRTVILIDDGLATGATMLAAVKALRSKNPSNIVIAVPVASLDTCRAFEREVDDLICGATPEPFHGVGAWYEDFRQVSDEEVCDMLEKSISLQKPGAD</sequence>
<evidence type="ECO:0000313" key="3">
    <source>
        <dbReference type="Proteomes" id="UP000229678"/>
    </source>
</evidence>
<dbReference type="KEGG" id="mpot:BKM01_04215"/>
<dbReference type="SUPFAM" id="SSF53271">
    <property type="entry name" value="PRTase-like"/>
    <property type="match status" value="1"/>
</dbReference>
<dbReference type="CDD" id="cd06223">
    <property type="entry name" value="PRTases_typeI"/>
    <property type="match status" value="1"/>
</dbReference>
<evidence type="ECO:0000259" key="1">
    <source>
        <dbReference type="Pfam" id="PF00156"/>
    </source>
</evidence>